<gene>
    <name evidence="3" type="ordered locus">Saro_2994</name>
</gene>
<dbReference type="AlphaFoldDB" id="Q2G3Z4"/>
<dbReference type="HOGENOM" id="CLU_688554_0_0_5"/>
<dbReference type="RefSeq" id="WP_011446633.1">
    <property type="nucleotide sequence ID" value="NC_007794.1"/>
</dbReference>
<dbReference type="Proteomes" id="UP000009134">
    <property type="component" value="Chromosome"/>
</dbReference>
<name>Q2G3Z4_NOVAD</name>
<dbReference type="STRING" id="279238.Saro_2994"/>
<dbReference type="InterPro" id="IPR009045">
    <property type="entry name" value="Zn_M74/Hedgehog-like"/>
</dbReference>
<evidence type="ECO:0000256" key="1">
    <source>
        <dbReference type="SAM" id="MobiDB-lite"/>
    </source>
</evidence>
<organism evidence="3 4">
    <name type="scientific">Novosphingobium aromaticivorans (strain ATCC 700278 / DSM 12444 / CCUG 56034 / CIP 105152 / NBRC 16084 / F199)</name>
    <dbReference type="NCBI Taxonomy" id="279238"/>
    <lineage>
        <taxon>Bacteria</taxon>
        <taxon>Pseudomonadati</taxon>
        <taxon>Pseudomonadota</taxon>
        <taxon>Alphaproteobacteria</taxon>
        <taxon>Sphingomonadales</taxon>
        <taxon>Sphingomonadaceae</taxon>
        <taxon>Novosphingobium</taxon>
    </lineage>
</organism>
<accession>Q2G3Z4</accession>
<dbReference type="Gene3D" id="3.30.1380.10">
    <property type="match status" value="1"/>
</dbReference>
<feature type="compositionally biased region" description="Polar residues" evidence="1">
    <location>
        <begin position="297"/>
        <end position="306"/>
    </location>
</feature>
<protein>
    <recommendedName>
        <fullName evidence="2">Peptidase M15A C-terminal domain-containing protein</fullName>
    </recommendedName>
</protein>
<evidence type="ECO:0000313" key="4">
    <source>
        <dbReference type="Proteomes" id="UP000009134"/>
    </source>
</evidence>
<dbReference type="KEGG" id="nar:Saro_2994"/>
<evidence type="ECO:0000313" key="3">
    <source>
        <dbReference type="EMBL" id="ABD27429.1"/>
    </source>
</evidence>
<dbReference type="EMBL" id="CP000248">
    <property type="protein sequence ID" value="ABD27429.1"/>
    <property type="molecule type" value="Genomic_DNA"/>
</dbReference>
<proteinExistence type="predicted"/>
<sequence>MAELDYAAIMRAGQSLVPDIQEQMFLNDQRKMQQQARELQVQQARTAQERQVAFRTAAQQAAMSADPKAIGNLMIAFPEFADQIKPGWQALSEDARRRNLTQSGTVFMRAKNGDAKGAAALLRQRYEADLAAGHADETTKELIDAFESGDPMQVQQATATVGMILAADDPSKFADTYGKLFPSDDKSPFAKEYNDRVRLFGKEAADQWAATQDEKFIPVQQGGSVFRASDLMGGGGIVATREQQAESDRMRAMFPNAPQYATDSTKGGDQSTAGRGIAPTGSAIESAAMAAVPGLTVTSRQRSPGKNASVGGVDDSYHLTDQARDFVPPKGMGMGALRDRLAKAFPGFDVINEGDHVHIEPGKGTPHAAGPVRVRSVQEARKLPSGTMFVTPDGRTMRRP</sequence>
<reference evidence="4" key="1">
    <citation type="submission" date="2006-01" db="EMBL/GenBank/DDBJ databases">
        <title>Complete sequence of Novosphingobium aromaticivorans DSM 12444.</title>
        <authorList>
            <consortium name="US DOE Joint Genome Institute"/>
            <person name="Copeland A."/>
            <person name="Lucas S."/>
            <person name="Lapidus A."/>
            <person name="Barry K."/>
            <person name="Detter J.C."/>
            <person name="Glavina T."/>
            <person name="Hammon N."/>
            <person name="Israni S."/>
            <person name="Pitluck S."/>
            <person name="Chain P."/>
            <person name="Malfatti S."/>
            <person name="Shin M."/>
            <person name="Vergez L."/>
            <person name="Schmutz J."/>
            <person name="Larimer F."/>
            <person name="Land M."/>
            <person name="Kyrpides N."/>
            <person name="Ivanova N."/>
            <person name="Fredrickson J."/>
            <person name="Balkwill D."/>
            <person name="Romine M.F."/>
            <person name="Richardson P."/>
        </authorList>
    </citation>
    <scope>NUCLEOTIDE SEQUENCE [LARGE SCALE GENOMIC DNA]</scope>
    <source>
        <strain evidence="4">ATCC 700278 / DSM 12444 / CCUG 56034 / CIP 105152 / NBRC 16084 / F199</strain>
    </source>
</reference>
<feature type="domain" description="Peptidase M15A C-terminal" evidence="2">
    <location>
        <begin position="295"/>
        <end position="359"/>
    </location>
</feature>
<keyword evidence="4" id="KW-1185">Reference proteome</keyword>
<dbReference type="InterPro" id="IPR013230">
    <property type="entry name" value="Peptidase_M15A_C"/>
</dbReference>
<feature type="region of interest" description="Disordered" evidence="1">
    <location>
        <begin position="297"/>
        <end position="316"/>
    </location>
</feature>
<dbReference type="SUPFAM" id="SSF55166">
    <property type="entry name" value="Hedgehog/DD-peptidase"/>
    <property type="match status" value="1"/>
</dbReference>
<evidence type="ECO:0000259" key="2">
    <source>
        <dbReference type="Pfam" id="PF08291"/>
    </source>
</evidence>
<dbReference type="Pfam" id="PF08291">
    <property type="entry name" value="Peptidase_M15_3"/>
    <property type="match status" value="1"/>
</dbReference>